<organism evidence="2 3">
    <name type="scientific">Symbiodinium pilosum</name>
    <name type="common">Dinoflagellate</name>
    <dbReference type="NCBI Taxonomy" id="2952"/>
    <lineage>
        <taxon>Eukaryota</taxon>
        <taxon>Sar</taxon>
        <taxon>Alveolata</taxon>
        <taxon>Dinophyceae</taxon>
        <taxon>Suessiales</taxon>
        <taxon>Symbiodiniaceae</taxon>
        <taxon>Symbiodinium</taxon>
    </lineage>
</organism>
<keyword evidence="3" id="KW-1185">Reference proteome</keyword>
<dbReference type="Proteomes" id="UP000649617">
    <property type="component" value="Unassembled WGS sequence"/>
</dbReference>
<accession>A0A812TY29</accession>
<feature type="region of interest" description="Disordered" evidence="1">
    <location>
        <begin position="1"/>
        <end position="34"/>
    </location>
</feature>
<evidence type="ECO:0000313" key="3">
    <source>
        <dbReference type="Proteomes" id="UP000649617"/>
    </source>
</evidence>
<feature type="region of interest" description="Disordered" evidence="1">
    <location>
        <begin position="274"/>
        <end position="341"/>
    </location>
</feature>
<gene>
    <name evidence="2" type="primary">PPA1</name>
    <name evidence="2" type="ORF">SPIL2461_LOCUS14815</name>
</gene>
<proteinExistence type="predicted"/>
<name>A0A812TY29_SYMPI</name>
<feature type="compositionally biased region" description="Low complexity" evidence="1">
    <location>
        <begin position="297"/>
        <end position="320"/>
    </location>
</feature>
<comment type="caution">
    <text evidence="2">The sequence shown here is derived from an EMBL/GenBank/DDBJ whole genome shotgun (WGS) entry which is preliminary data.</text>
</comment>
<reference evidence="2" key="1">
    <citation type="submission" date="2021-02" db="EMBL/GenBank/DDBJ databases">
        <authorList>
            <person name="Dougan E. K."/>
            <person name="Rhodes N."/>
            <person name="Thang M."/>
            <person name="Chan C."/>
        </authorList>
    </citation>
    <scope>NUCLEOTIDE SEQUENCE</scope>
</reference>
<dbReference type="EMBL" id="CAJNIZ010034947">
    <property type="protein sequence ID" value="CAE7556451.1"/>
    <property type="molecule type" value="Genomic_DNA"/>
</dbReference>
<dbReference type="OrthoDB" id="10570539at2759"/>
<sequence>MAEADKDRRSRMAISTVHAPPKKGGAGGAFTWGSEKEGTMDFDASRLQQQVKVVTAAAPVQVQAAAAPFTANLASAQQFPSLGARPVQAPTTAWNRPLYAAAVAPSATPVTPAPAALPTTASTPVPVATRVITGPATQTYPTYAAPAAYPPVSYPYAAPVRAAAAPVVRTVVKEMPDKDRRSRMAISTVHQAPKKGGAGGSFTWGAAGDVQDSYDPAPVTETKVMLAPAQAGAQPSPTGPFTANLASAQQFPALSSNSPQMSQTVWHTQPAAIKEAPSPAAAAASSPGLAPSPAPATAPASGSPVLTPAPVTPAPATTLEAPEEAPAEAQKAKEGSNCSIQ</sequence>
<dbReference type="AlphaFoldDB" id="A0A812TY29"/>
<feature type="compositionally biased region" description="Low complexity" evidence="1">
    <location>
        <begin position="274"/>
        <end position="289"/>
    </location>
</feature>
<evidence type="ECO:0000313" key="2">
    <source>
        <dbReference type="EMBL" id="CAE7556451.1"/>
    </source>
</evidence>
<evidence type="ECO:0000256" key="1">
    <source>
        <dbReference type="SAM" id="MobiDB-lite"/>
    </source>
</evidence>
<protein>
    <submittedName>
        <fullName evidence="2">PPA1 protein</fullName>
    </submittedName>
</protein>
<feature type="compositionally biased region" description="Basic and acidic residues" evidence="1">
    <location>
        <begin position="1"/>
        <end position="10"/>
    </location>
</feature>